<dbReference type="AlphaFoldDB" id="A0A3M7TT44"/>
<organism evidence="1 2">
    <name type="scientific">Alteribacter keqinensis</name>
    <dbReference type="NCBI Taxonomy" id="2483800"/>
    <lineage>
        <taxon>Bacteria</taxon>
        <taxon>Bacillati</taxon>
        <taxon>Bacillota</taxon>
        <taxon>Bacilli</taxon>
        <taxon>Bacillales</taxon>
        <taxon>Bacillaceae</taxon>
        <taxon>Alteribacter</taxon>
    </lineage>
</organism>
<dbReference type="Proteomes" id="UP000278746">
    <property type="component" value="Unassembled WGS sequence"/>
</dbReference>
<gene>
    <name evidence="1" type="ORF">EBO34_01580</name>
</gene>
<protein>
    <submittedName>
        <fullName evidence="1">YheC/YheD family protein</fullName>
    </submittedName>
</protein>
<dbReference type="Pfam" id="PF14398">
    <property type="entry name" value="ATPgrasp_YheCD"/>
    <property type="match status" value="1"/>
</dbReference>
<comment type="caution">
    <text evidence="1">The sequence shown here is derived from an EMBL/GenBank/DDBJ whole genome shotgun (WGS) entry which is preliminary data.</text>
</comment>
<dbReference type="Gene3D" id="3.30.470.20">
    <property type="entry name" value="ATP-grasp fold, B domain"/>
    <property type="match status" value="1"/>
</dbReference>
<dbReference type="InterPro" id="IPR026838">
    <property type="entry name" value="YheC/D"/>
</dbReference>
<keyword evidence="2" id="KW-1185">Reference proteome</keyword>
<dbReference type="EMBL" id="RHIB01000001">
    <property type="protein sequence ID" value="RNA68687.1"/>
    <property type="molecule type" value="Genomic_DNA"/>
</dbReference>
<evidence type="ECO:0000313" key="1">
    <source>
        <dbReference type="EMBL" id="RNA68687.1"/>
    </source>
</evidence>
<name>A0A3M7TT44_9BACI</name>
<dbReference type="SUPFAM" id="SSF56059">
    <property type="entry name" value="Glutathione synthetase ATP-binding domain-like"/>
    <property type="match status" value="1"/>
</dbReference>
<reference evidence="1 2" key="1">
    <citation type="submission" date="2018-10" db="EMBL/GenBank/DDBJ databases">
        <title>Bacillus Keqinensis sp. nov., a moderately halophilic bacterium isolated from a saline-alkaline lake.</title>
        <authorList>
            <person name="Wang H."/>
        </authorList>
    </citation>
    <scope>NUCLEOTIDE SEQUENCE [LARGE SCALE GENOMIC DNA]</scope>
    <source>
        <strain evidence="1 2">KQ-3</strain>
    </source>
</reference>
<accession>A0A3M7TT44</accession>
<dbReference type="OrthoDB" id="7869153at2"/>
<evidence type="ECO:0000313" key="2">
    <source>
        <dbReference type="Proteomes" id="UP000278746"/>
    </source>
</evidence>
<sequence length="458" mass="52088">MSMSFMADQTLIRLRFINELTNTITVPDRFAREYGLIPGDDVTVRFGSWQKKAGIKTDSESAPDTIGVSFSLFPFKGLLKADTPYYLKFPKRDTWQIGPLFAMLVNEGTEDLSAPFGAISTFARELAEYASSVCAAFVVIPLKQRLEDSDLQGFYLKGETWTFGEIPYPDVIYNRISTPKKESSKKGKLILGKAREKNIPFFNDRFIHKWEMHQILSDQETLRPYLPDTVLANDREGFFQFTKRYSQLYLKPVWGREGNGILRITCHDHSIEAEYPSDTAEKSVHFRSFDHFYSMLLPRFKEKGYLVQEAIPLLTINDCLIDIRVLTVKSESGLWGVASKIARCGVKDQIVSNVAKGGEQKKVIETLEGLFPELHTFHLIRFLNELAVETAFTIEEALGETGCYGEFGVDIGIDCNGHPWILEVNSKPSKSYDSPDQDKVRPSVKRLLSYCHYLSPFD</sequence>
<proteinExistence type="predicted"/>